<evidence type="ECO:0000256" key="2">
    <source>
        <dbReference type="PROSITE-ProRule" id="PRU00169"/>
    </source>
</evidence>
<dbReference type="SUPFAM" id="SSF52172">
    <property type="entry name" value="CheY-like"/>
    <property type="match status" value="1"/>
</dbReference>
<accession>A0A1H7JSM7</accession>
<dbReference type="InterPro" id="IPR007492">
    <property type="entry name" value="LytTR_DNA-bd_dom"/>
</dbReference>
<proteinExistence type="predicted"/>
<dbReference type="PANTHER" id="PTHR48111:SF69">
    <property type="entry name" value="RESPONSE REGULATOR RECEIVER"/>
    <property type="match status" value="1"/>
</dbReference>
<reference evidence="5 6" key="1">
    <citation type="submission" date="2016-10" db="EMBL/GenBank/DDBJ databases">
        <authorList>
            <person name="de Groot N.N."/>
        </authorList>
    </citation>
    <scope>NUCLEOTIDE SEQUENCE [LARGE SCALE GENOMIC DNA]</scope>
    <source>
        <strain evidence="5 6">DSM 21039</strain>
    </source>
</reference>
<evidence type="ECO:0000313" key="6">
    <source>
        <dbReference type="Proteomes" id="UP000198984"/>
    </source>
</evidence>
<feature type="modified residue" description="4-aspartylphosphate" evidence="2">
    <location>
        <position position="54"/>
    </location>
</feature>
<protein>
    <submittedName>
        <fullName evidence="5">Two component transcriptional regulator, LytTR family</fullName>
    </submittedName>
</protein>
<name>A0A1H7JSM7_9BACT</name>
<evidence type="ECO:0000259" key="4">
    <source>
        <dbReference type="PROSITE" id="PS50930"/>
    </source>
</evidence>
<keyword evidence="1" id="KW-0238">DNA-binding</keyword>
<feature type="domain" description="Response regulatory" evidence="3">
    <location>
        <begin position="2"/>
        <end position="115"/>
    </location>
</feature>
<organism evidence="5 6">
    <name type="scientific">Chitinophaga rupis</name>
    <dbReference type="NCBI Taxonomy" id="573321"/>
    <lineage>
        <taxon>Bacteria</taxon>
        <taxon>Pseudomonadati</taxon>
        <taxon>Bacteroidota</taxon>
        <taxon>Chitinophagia</taxon>
        <taxon>Chitinophagales</taxon>
        <taxon>Chitinophagaceae</taxon>
        <taxon>Chitinophaga</taxon>
    </lineage>
</organism>
<evidence type="ECO:0000313" key="5">
    <source>
        <dbReference type="EMBL" id="SEK77326.1"/>
    </source>
</evidence>
<dbReference type="Gene3D" id="2.40.50.1020">
    <property type="entry name" value="LytTr DNA-binding domain"/>
    <property type="match status" value="1"/>
</dbReference>
<dbReference type="InterPro" id="IPR001789">
    <property type="entry name" value="Sig_transdc_resp-reg_receiver"/>
</dbReference>
<gene>
    <name evidence="5" type="ORF">SAMN04488505_101862</name>
</gene>
<dbReference type="GO" id="GO:0005829">
    <property type="term" value="C:cytosol"/>
    <property type="evidence" value="ECO:0007669"/>
    <property type="project" value="TreeGrafter"/>
</dbReference>
<dbReference type="GO" id="GO:0006355">
    <property type="term" value="P:regulation of DNA-templated transcription"/>
    <property type="evidence" value="ECO:0007669"/>
    <property type="project" value="TreeGrafter"/>
</dbReference>
<keyword evidence="6" id="KW-1185">Reference proteome</keyword>
<dbReference type="OrthoDB" id="1646880at2"/>
<dbReference type="RefSeq" id="WP_089906883.1">
    <property type="nucleotide sequence ID" value="NZ_FOBB01000001.1"/>
</dbReference>
<dbReference type="InterPro" id="IPR039420">
    <property type="entry name" value="WalR-like"/>
</dbReference>
<dbReference type="GO" id="GO:0000976">
    <property type="term" value="F:transcription cis-regulatory region binding"/>
    <property type="evidence" value="ECO:0007669"/>
    <property type="project" value="TreeGrafter"/>
</dbReference>
<sequence length="248" mass="28130">MRAIIVDDEKHCRDVLMLLLSRHCPDITIDAVCVDGPTALEAIERQPPELLFLDVEMPGMNGFELLEACPATPFSVIFTTAYDQYAIRAIRHSALDYLLKPIDKDELLRAVEKAAARQLLLTGTKLQHLLQFLHEHLQANERLALPTLEGLRMVLPKDVMYCMAEGAYTRLLLQDGQNPPLICRTLKEVEAVLKDKGFFRVHHSYLINLSFMDKYIKGDGGEIIMSDGASIPVSRQRKQEFMARIEKL</sequence>
<keyword evidence="2" id="KW-0597">Phosphoprotein</keyword>
<evidence type="ECO:0000259" key="3">
    <source>
        <dbReference type="PROSITE" id="PS50110"/>
    </source>
</evidence>
<dbReference type="SMART" id="SM00448">
    <property type="entry name" value="REC"/>
    <property type="match status" value="1"/>
</dbReference>
<dbReference type="EMBL" id="FOBB01000001">
    <property type="protein sequence ID" value="SEK77326.1"/>
    <property type="molecule type" value="Genomic_DNA"/>
</dbReference>
<dbReference type="InterPro" id="IPR011006">
    <property type="entry name" value="CheY-like_superfamily"/>
</dbReference>
<dbReference type="GO" id="GO:0032993">
    <property type="term" value="C:protein-DNA complex"/>
    <property type="evidence" value="ECO:0007669"/>
    <property type="project" value="TreeGrafter"/>
</dbReference>
<dbReference type="SMART" id="SM00850">
    <property type="entry name" value="LytTR"/>
    <property type="match status" value="1"/>
</dbReference>
<dbReference type="PROSITE" id="PS50930">
    <property type="entry name" value="HTH_LYTTR"/>
    <property type="match status" value="1"/>
</dbReference>
<dbReference type="Pfam" id="PF04397">
    <property type="entry name" value="LytTR"/>
    <property type="match status" value="1"/>
</dbReference>
<feature type="domain" description="HTH LytTR-type" evidence="4">
    <location>
        <begin position="185"/>
        <end position="247"/>
    </location>
</feature>
<dbReference type="PROSITE" id="PS50110">
    <property type="entry name" value="RESPONSE_REGULATORY"/>
    <property type="match status" value="1"/>
</dbReference>
<dbReference type="Pfam" id="PF00072">
    <property type="entry name" value="Response_reg"/>
    <property type="match status" value="1"/>
</dbReference>
<evidence type="ECO:0000256" key="1">
    <source>
        <dbReference type="ARBA" id="ARBA00023125"/>
    </source>
</evidence>
<dbReference type="GO" id="GO:0000156">
    <property type="term" value="F:phosphorelay response regulator activity"/>
    <property type="evidence" value="ECO:0007669"/>
    <property type="project" value="TreeGrafter"/>
</dbReference>
<dbReference type="Gene3D" id="3.40.50.2300">
    <property type="match status" value="1"/>
</dbReference>
<dbReference type="AlphaFoldDB" id="A0A1H7JSM7"/>
<dbReference type="PANTHER" id="PTHR48111">
    <property type="entry name" value="REGULATOR OF RPOS"/>
    <property type="match status" value="1"/>
</dbReference>
<dbReference type="Proteomes" id="UP000198984">
    <property type="component" value="Unassembled WGS sequence"/>
</dbReference>
<dbReference type="STRING" id="573321.SAMN04488505_101862"/>